<name>A0A385UGG5_9CAUD</name>
<evidence type="ECO:0000313" key="1">
    <source>
        <dbReference type="EMBL" id="AYB69903.1"/>
    </source>
</evidence>
<sequence length="67" mass="7406">MSQSEVRISVVTAAKVPEGEPVVLYDPQREELDIWPQGVGTGPIISMSVDTWDDIAARVEKVLKRRG</sequence>
<proteinExistence type="predicted"/>
<reference evidence="1 2" key="1">
    <citation type="submission" date="2018-08" db="EMBL/GenBank/DDBJ databases">
        <authorList>
            <person name="Adusei M."/>
            <person name="Benson E.L."/>
            <person name="Broder R.E."/>
            <person name="Bruner T.L."/>
            <person name="Chilel M.S."/>
            <person name="Colon E."/>
            <person name="Giovanelli J.S."/>
            <person name="Goodman D.J."/>
            <person name="He Y."/>
            <person name="Kamiyasu R.A."/>
            <person name="Lampon M.J."/>
            <person name="Ospina-Giraldo M.D."/>
            <person name="Randall A.N."/>
            <person name="Tarapata L.R."/>
            <person name="Xu X."/>
            <person name="Zhang C."/>
            <person name="Garlena R.A."/>
            <person name="Russell D.A."/>
            <person name="Pope W.H."/>
            <person name="Jacobs-Sera D."/>
            <person name="Hatfull G.F."/>
        </authorList>
    </citation>
    <scope>NUCLEOTIDE SEQUENCE [LARGE SCALE GENOMIC DNA]</scope>
</reference>
<evidence type="ECO:0000313" key="2">
    <source>
        <dbReference type="Proteomes" id="UP000272810"/>
    </source>
</evidence>
<gene>
    <name evidence="1" type="primary">99</name>
    <name evidence="1" type="ORF">SEA_LITTLELAF_99</name>
</gene>
<accession>A0A385UGG5</accession>
<protein>
    <submittedName>
        <fullName evidence="1">Uncharacterized protein</fullName>
    </submittedName>
</protein>
<dbReference type="Proteomes" id="UP000272810">
    <property type="component" value="Segment"/>
</dbReference>
<organism evidence="1 2">
    <name type="scientific">Mycobacterium phage LittleLaf</name>
    <dbReference type="NCBI Taxonomy" id="2301615"/>
    <lineage>
        <taxon>Viruses</taxon>
        <taxon>Duplodnaviria</taxon>
        <taxon>Heunggongvirae</taxon>
        <taxon>Uroviricota</taxon>
        <taxon>Caudoviricetes</taxon>
        <taxon>Marvinvirus</taxon>
        <taxon>Marvinvirus marvin</taxon>
    </lineage>
</organism>
<dbReference type="EMBL" id="MH727553">
    <property type="protein sequence ID" value="AYB69903.1"/>
    <property type="molecule type" value="Genomic_DNA"/>
</dbReference>